<organism evidence="2 3">
    <name type="scientific">Portunus trituberculatus</name>
    <name type="common">Swimming crab</name>
    <name type="synonym">Neptunus trituberculatus</name>
    <dbReference type="NCBI Taxonomy" id="210409"/>
    <lineage>
        <taxon>Eukaryota</taxon>
        <taxon>Metazoa</taxon>
        <taxon>Ecdysozoa</taxon>
        <taxon>Arthropoda</taxon>
        <taxon>Crustacea</taxon>
        <taxon>Multicrustacea</taxon>
        <taxon>Malacostraca</taxon>
        <taxon>Eumalacostraca</taxon>
        <taxon>Eucarida</taxon>
        <taxon>Decapoda</taxon>
        <taxon>Pleocyemata</taxon>
        <taxon>Brachyura</taxon>
        <taxon>Eubrachyura</taxon>
        <taxon>Portunoidea</taxon>
        <taxon>Portunidae</taxon>
        <taxon>Portuninae</taxon>
        <taxon>Portunus</taxon>
    </lineage>
</organism>
<evidence type="ECO:0000313" key="3">
    <source>
        <dbReference type="Proteomes" id="UP000324222"/>
    </source>
</evidence>
<dbReference type="AlphaFoldDB" id="A0A5B7HL22"/>
<reference evidence="2 3" key="1">
    <citation type="submission" date="2019-05" db="EMBL/GenBank/DDBJ databases">
        <title>Another draft genome of Portunus trituberculatus and its Hox gene families provides insights of decapod evolution.</title>
        <authorList>
            <person name="Jeong J.-H."/>
            <person name="Song I."/>
            <person name="Kim S."/>
            <person name="Choi T."/>
            <person name="Kim D."/>
            <person name="Ryu S."/>
            <person name="Kim W."/>
        </authorList>
    </citation>
    <scope>NUCLEOTIDE SEQUENCE [LARGE SCALE GENOMIC DNA]</scope>
    <source>
        <tissue evidence="2">Muscle</tissue>
    </source>
</reference>
<keyword evidence="3" id="KW-1185">Reference proteome</keyword>
<dbReference type="EMBL" id="VSRR010031153">
    <property type="protein sequence ID" value="MPC70449.1"/>
    <property type="molecule type" value="Genomic_DNA"/>
</dbReference>
<protein>
    <submittedName>
        <fullName evidence="2">Uncharacterized protein</fullName>
    </submittedName>
</protein>
<feature type="region of interest" description="Disordered" evidence="1">
    <location>
        <begin position="63"/>
        <end position="96"/>
    </location>
</feature>
<name>A0A5B7HL22_PORTR</name>
<dbReference type="Proteomes" id="UP000324222">
    <property type="component" value="Unassembled WGS sequence"/>
</dbReference>
<feature type="region of interest" description="Disordered" evidence="1">
    <location>
        <begin position="1"/>
        <end position="21"/>
    </location>
</feature>
<evidence type="ECO:0000256" key="1">
    <source>
        <dbReference type="SAM" id="MobiDB-lite"/>
    </source>
</evidence>
<gene>
    <name evidence="2" type="ORF">E2C01_064698</name>
</gene>
<proteinExistence type="predicted"/>
<feature type="compositionally biased region" description="Basic residues" evidence="1">
    <location>
        <begin position="9"/>
        <end position="20"/>
    </location>
</feature>
<evidence type="ECO:0000313" key="2">
    <source>
        <dbReference type="EMBL" id="MPC70449.1"/>
    </source>
</evidence>
<sequence length="130" mass="14463">MLNASPSTTHHHHYHHHHHSLSLAIHVTSASLHHHNRATHLQHTSRRRLINLKAPIPVPALSLPLPSSGHTKQDYHLPPVPPRAAQPQAHRSPGRVTSLRLAVARKMTQCKKISHTRGMDGGEDVEMAEC</sequence>
<comment type="caution">
    <text evidence="2">The sequence shown here is derived from an EMBL/GenBank/DDBJ whole genome shotgun (WGS) entry which is preliminary data.</text>
</comment>
<accession>A0A5B7HL22</accession>